<sequence precursor="true">MASFKTALAIAAGFAALASASAANARGGAKEVFVQDYQFAKPMHGYSGHSGNYYCDYQRLPNRKCSINANGTESCRIVGWTLREMCQ</sequence>
<dbReference type="STRING" id="582899.Hden_1962"/>
<evidence type="ECO:0000256" key="1">
    <source>
        <dbReference type="SAM" id="SignalP"/>
    </source>
</evidence>
<reference evidence="3" key="1">
    <citation type="journal article" date="2011" name="J. Bacteriol.">
        <title>Genome sequences of eight morphologically diverse alphaproteobacteria.</title>
        <authorList>
            <consortium name="US DOE Joint Genome Institute"/>
            <person name="Brown P.J."/>
            <person name="Kysela D.T."/>
            <person name="Buechlein A."/>
            <person name="Hemmerich C."/>
            <person name="Brun Y.V."/>
        </authorList>
    </citation>
    <scope>NUCLEOTIDE SEQUENCE [LARGE SCALE GENOMIC DNA]</scope>
    <source>
        <strain evidence="3">ATCC 51888 / DSM 1869 / NCIB 11706 / TK 0415</strain>
    </source>
</reference>
<dbReference type="RefSeq" id="WP_013215922.1">
    <property type="nucleotide sequence ID" value="NC_014313.1"/>
</dbReference>
<keyword evidence="1" id="KW-0732">Signal</keyword>
<protein>
    <submittedName>
        <fullName evidence="2">Uncharacterized protein</fullName>
    </submittedName>
</protein>
<evidence type="ECO:0000313" key="3">
    <source>
        <dbReference type="Proteomes" id="UP000002033"/>
    </source>
</evidence>
<dbReference type="HOGENOM" id="CLU_2479109_0_0_5"/>
<dbReference type="AlphaFoldDB" id="D8JPM9"/>
<name>D8JPM9_HYPDA</name>
<feature type="chain" id="PRO_5003116173" evidence="1">
    <location>
        <begin position="26"/>
        <end position="87"/>
    </location>
</feature>
<proteinExistence type="predicted"/>
<gene>
    <name evidence="2" type="ordered locus">Hden_1962</name>
</gene>
<dbReference type="EMBL" id="CP002083">
    <property type="protein sequence ID" value="ADJ23763.1"/>
    <property type="molecule type" value="Genomic_DNA"/>
</dbReference>
<dbReference type="Proteomes" id="UP000002033">
    <property type="component" value="Chromosome"/>
</dbReference>
<keyword evidence="3" id="KW-1185">Reference proteome</keyword>
<dbReference type="KEGG" id="hdn:Hden_1962"/>
<organism evidence="2 3">
    <name type="scientific">Hyphomicrobium denitrificans (strain ATCC 51888 / DSM 1869 / NCIMB 11706 / TK 0415)</name>
    <dbReference type="NCBI Taxonomy" id="582899"/>
    <lineage>
        <taxon>Bacteria</taxon>
        <taxon>Pseudomonadati</taxon>
        <taxon>Pseudomonadota</taxon>
        <taxon>Alphaproteobacteria</taxon>
        <taxon>Hyphomicrobiales</taxon>
        <taxon>Hyphomicrobiaceae</taxon>
        <taxon>Hyphomicrobium</taxon>
    </lineage>
</organism>
<accession>D8JPM9</accession>
<evidence type="ECO:0000313" key="2">
    <source>
        <dbReference type="EMBL" id="ADJ23763.1"/>
    </source>
</evidence>
<dbReference type="OrthoDB" id="7933579at2"/>
<feature type="signal peptide" evidence="1">
    <location>
        <begin position="1"/>
        <end position="25"/>
    </location>
</feature>